<dbReference type="EMBL" id="JARIHO010000070">
    <property type="protein sequence ID" value="KAJ7312731.1"/>
    <property type="molecule type" value="Genomic_DNA"/>
</dbReference>
<reference evidence="1" key="1">
    <citation type="submission" date="2023-03" db="EMBL/GenBank/DDBJ databases">
        <title>Massive genome expansion in bonnet fungi (Mycena s.s.) driven by repeated elements and novel gene families across ecological guilds.</title>
        <authorList>
            <consortium name="Lawrence Berkeley National Laboratory"/>
            <person name="Harder C.B."/>
            <person name="Miyauchi S."/>
            <person name="Viragh M."/>
            <person name="Kuo A."/>
            <person name="Thoen E."/>
            <person name="Andreopoulos B."/>
            <person name="Lu D."/>
            <person name="Skrede I."/>
            <person name="Drula E."/>
            <person name="Henrissat B."/>
            <person name="Morin E."/>
            <person name="Kohler A."/>
            <person name="Barry K."/>
            <person name="LaButti K."/>
            <person name="Morin E."/>
            <person name="Salamov A."/>
            <person name="Lipzen A."/>
            <person name="Mereny Z."/>
            <person name="Hegedus B."/>
            <person name="Baldrian P."/>
            <person name="Stursova M."/>
            <person name="Weitz H."/>
            <person name="Taylor A."/>
            <person name="Grigoriev I.V."/>
            <person name="Nagy L.G."/>
            <person name="Martin F."/>
            <person name="Kauserud H."/>
        </authorList>
    </citation>
    <scope>NUCLEOTIDE SEQUENCE</scope>
    <source>
        <strain evidence="1">CBHHK002</strain>
    </source>
</reference>
<keyword evidence="2" id="KW-1185">Reference proteome</keyword>
<name>A0AAD6Z9W2_9AGAR</name>
<organism evidence="1 2">
    <name type="scientific">Mycena albidolilacea</name>
    <dbReference type="NCBI Taxonomy" id="1033008"/>
    <lineage>
        <taxon>Eukaryota</taxon>
        <taxon>Fungi</taxon>
        <taxon>Dikarya</taxon>
        <taxon>Basidiomycota</taxon>
        <taxon>Agaricomycotina</taxon>
        <taxon>Agaricomycetes</taxon>
        <taxon>Agaricomycetidae</taxon>
        <taxon>Agaricales</taxon>
        <taxon>Marasmiineae</taxon>
        <taxon>Mycenaceae</taxon>
        <taxon>Mycena</taxon>
    </lineage>
</organism>
<dbReference type="AlphaFoldDB" id="A0AAD6Z9W2"/>
<protein>
    <submittedName>
        <fullName evidence="1">Uncharacterized protein</fullName>
    </submittedName>
</protein>
<dbReference type="Proteomes" id="UP001218218">
    <property type="component" value="Unassembled WGS sequence"/>
</dbReference>
<accession>A0AAD6Z9W2</accession>
<evidence type="ECO:0000313" key="1">
    <source>
        <dbReference type="EMBL" id="KAJ7312731.1"/>
    </source>
</evidence>
<gene>
    <name evidence="1" type="ORF">DFH08DRAFT_1087536</name>
</gene>
<comment type="caution">
    <text evidence="1">The sequence shown here is derived from an EMBL/GenBank/DDBJ whole genome shotgun (WGS) entry which is preliminary data.</text>
</comment>
<evidence type="ECO:0000313" key="2">
    <source>
        <dbReference type="Proteomes" id="UP001218218"/>
    </source>
</evidence>
<sequence>MLWPQFYDDLYEEAHLTSTTYVRFVTGLLEDYWKDWEASAKWLFDSWAQGDDFVARKRNG</sequence>
<proteinExistence type="predicted"/>